<evidence type="ECO:0000256" key="1">
    <source>
        <dbReference type="SAM" id="Phobius"/>
    </source>
</evidence>
<dbReference type="InterPro" id="IPR043638">
    <property type="entry name" value="DisA_glycoprotein"/>
</dbReference>
<feature type="transmembrane region" description="Helical" evidence="1">
    <location>
        <begin position="359"/>
        <end position="383"/>
    </location>
</feature>
<dbReference type="Pfam" id="PF19226">
    <property type="entry name" value="DisA"/>
    <property type="match status" value="1"/>
</dbReference>
<keyword evidence="1" id="KW-0812">Transmembrane</keyword>
<sequence length="427" mass="49266">MFAFLLFLSVASAVPEKYFLGSLSALLEPLLIPNDQPGYGPINEKPLYELVLDRYVYGELHQPDFQIYSANAWNKFTGIKCPEHYHHYALDHHLFTEMYVCVRVPSPLPKPHSVYKISQLGKVFSTICDRLKSSFQVKLIEFEHLRVINHNNGSWFLSSDYCLSTMFSVDSKGVEMFPVNYTISDNNVFVHMPPAECYPWIEITPNPSDPFIGLYLPLIGEIEAGRRLHDCITKVHSYTPYDTSVGIAVHELPLSDNMNMLWKVDIGNHIFTSKLYSFWDRKINATYIWSSVNYVQYSEPVVYHAAAAASSSPFRIISTIIVAVIRPIIDVILDSLMYIFDSMLDIFHSPEFLELFDRFLNFVVLIFKSILSFIRLILIPKLIQGFMSVPFKYKFLFFVCLFLYLRTTKFLFSVCVCAILSTFLKDK</sequence>
<evidence type="ECO:0000313" key="3">
    <source>
        <dbReference type="Proteomes" id="UP001226807"/>
    </source>
</evidence>
<dbReference type="EMBL" id="MT096525">
    <property type="protein sequence ID" value="QIN93580.1"/>
    <property type="molecule type" value="Genomic_RNA"/>
</dbReference>
<protein>
    <submittedName>
        <fullName evidence="2">Uncharacterized protein</fullName>
    </submittedName>
</protein>
<proteinExistence type="predicted"/>
<keyword evidence="1" id="KW-1133">Transmembrane helix</keyword>
<keyword evidence="1" id="KW-0472">Membrane</keyword>
<name>A0A6G8R051_9VIRU</name>
<accession>A0A6G8R051</accession>
<dbReference type="Proteomes" id="UP001226807">
    <property type="component" value="Segment"/>
</dbReference>
<evidence type="ECO:0000313" key="2">
    <source>
        <dbReference type="EMBL" id="QIN93580.1"/>
    </source>
</evidence>
<feature type="transmembrane region" description="Helical" evidence="1">
    <location>
        <begin position="395"/>
        <end position="424"/>
    </location>
</feature>
<organism evidence="2 3">
    <name type="scientific">Dezidougou virus</name>
    <dbReference type="NCBI Taxonomy" id="1170421"/>
    <lineage>
        <taxon>Viruses</taxon>
        <taxon>Riboviria</taxon>
        <taxon>Negevirus</taxon>
    </lineage>
</organism>
<reference evidence="2" key="1">
    <citation type="submission" date="2020-02" db="EMBL/GenBank/DDBJ databases">
        <title>A viromics study on honey-baited FTA cards reveals viral circulation in European mosquitoes.</title>
        <authorList>
            <person name="Birnberg L."/>
            <person name="Temmam S."/>
            <person name="Aranda C."/>
            <person name="Correa-Fiz F."/>
            <person name="Talavera S."/>
            <person name="Bigot T."/>
            <person name="Eloit M."/>
            <person name="Busquets N."/>
        </authorList>
    </citation>
    <scope>NUCLEOTIDE SEQUENCE</scope>
    <source>
        <strain evidence="2">FTA2-3</strain>
    </source>
</reference>